<protein>
    <submittedName>
        <fullName evidence="1">Uncharacterized protein</fullName>
    </submittedName>
</protein>
<dbReference type="AlphaFoldDB" id="A0A073IBK9"/>
<organism evidence="1 2">
    <name type="scientific">Oxytricha trifallax</name>
    <dbReference type="NCBI Taxonomy" id="1172189"/>
    <lineage>
        <taxon>Eukaryota</taxon>
        <taxon>Sar</taxon>
        <taxon>Alveolata</taxon>
        <taxon>Ciliophora</taxon>
        <taxon>Intramacronucleata</taxon>
        <taxon>Spirotrichea</taxon>
        <taxon>Stichotrichia</taxon>
        <taxon>Sporadotrichida</taxon>
        <taxon>Oxytrichidae</taxon>
        <taxon>Oxytrichinae</taxon>
        <taxon>Oxytricha</taxon>
    </lineage>
</organism>
<sequence length="140" mass="15963">MPPQLGRQGEHAGTPFVVQQSCALLNEFPFLLMTDFLNECLCFGQNPFSVKTNCLALLRGENPERYSAEDFLRKVVLTFHQQIESNLRIQAVCLLTPILSLVHSTPGCKNRCIIQFQHDLYDQQSTFLLAWSPYTLPDVF</sequence>
<reference evidence="2" key="1">
    <citation type="journal article" date="2014" name="Cell">
        <title>The Architecture of a Scrambled Genome Reveals Massive Levels of Genomic Rearrangement during Development.</title>
        <authorList>
            <person name="Chen X."/>
            <person name="Bracht J.R."/>
            <person name="Goldman A.D."/>
            <person name="Dolzhenko E."/>
            <person name="Clay D.M."/>
            <person name="Swart E.C."/>
            <person name="Perlman D.H."/>
            <person name="Doak T.G."/>
            <person name="Stuart A."/>
            <person name="Amemiya C.T."/>
            <person name="Sebra R.P."/>
            <person name="Landweber L.F."/>
        </authorList>
    </citation>
    <scope>NUCLEOTIDE SEQUENCE [LARGE SCALE GENOMIC DNA]</scope>
    <source>
        <strain evidence="2">JRB310</strain>
    </source>
</reference>
<keyword evidence="2" id="KW-1185">Reference proteome</keyword>
<proteinExistence type="predicted"/>
<dbReference type="Proteomes" id="UP000053232">
    <property type="component" value="Unassembled WGS sequence"/>
</dbReference>
<dbReference type="EMBL" id="ARYC01003995">
    <property type="protein sequence ID" value="KEJ82797.1"/>
    <property type="molecule type" value="Genomic_DNA"/>
</dbReference>
<accession>A0A073IBK9</accession>
<name>A0A073IBK9_9SPIT</name>
<gene>
    <name evidence="1" type="ORF">OXYTRIMIC_488</name>
</gene>
<evidence type="ECO:0000313" key="1">
    <source>
        <dbReference type="EMBL" id="KEJ82797.1"/>
    </source>
</evidence>
<evidence type="ECO:0000313" key="2">
    <source>
        <dbReference type="Proteomes" id="UP000053232"/>
    </source>
</evidence>
<comment type="caution">
    <text evidence="1">The sequence shown here is derived from an EMBL/GenBank/DDBJ whole genome shotgun (WGS) entry which is preliminary data.</text>
</comment>